<dbReference type="Gene3D" id="2.130.10.120">
    <property type="entry name" value="Prolyl oligopeptidase, N-terminal domain"/>
    <property type="match status" value="1"/>
</dbReference>
<dbReference type="GO" id="GO:0005829">
    <property type="term" value="C:cytosol"/>
    <property type="evidence" value="ECO:0007669"/>
    <property type="project" value="TreeGrafter"/>
</dbReference>
<dbReference type="SUPFAM" id="SSF53474">
    <property type="entry name" value="alpha/beta-Hydrolases"/>
    <property type="match status" value="1"/>
</dbReference>
<protein>
    <recommendedName>
        <fullName evidence="2">prolyl oligopeptidase</fullName>
        <ecNumber evidence="2">3.4.21.26</ecNumber>
    </recommendedName>
</protein>
<sequence length="740" mass="81969">MYVKKILISILSVTSLIACSNGSSGGSNSGTSEKFDYPASQYTNVSNTYFGTTIADPYQWMESTNSPETLAWVNQQNVFTDNYIHNLPEYNIVAGSLAALSQGSKSLKSDVQKDFVRVGDKYYYMNVREVDNTIPEFNNGINNKISTDNIIYVADDRNQNGKVFLDLNKTGILKGSVSVQQFDVIKNSQESIIYTIIKTQDTNLDLGTITVLDNLNNNAIIKTINNIYGMFTTYESGFFYVQPQEVTDIYTSSYNSQTIYYYQINTRPVTIFEAGSEIGTVNLEPQLYNDMLYFSTGYANGSNRIYSFNPSNLNNSAKIFLSGDIPASFDIVNESSDGTFFVKTNQGAVQKRWVIVNPNTPDSSNWVNVVPPNPESVIANSMTSCGNYYYVEILVNGASKLYRYDKTIPASNPVEIDGFPGLGALASEGQYKPACDKNNVLTYMYSNLVTPNELYSYDPATQEEGVGQGTASIPDFNPADYEMKELFVPSTDGVQVSIFIGYKKGLQLNGNNPTLIYVYGGFDASTLPEFNQNATLLMKNGGIYVVAQVRGGGEYGTAWYNAGRMLNKQNTYNDVAAVANYLIDNGYTNPAKLALSGASNGGLTTAATALQNPDLFKVVFPAVGVLDLLRYQLFTVGFGWYPDYGYSTNLEQFYNLMTFSPLQNVQHIAYPTMLVQTGTEDGRVPPLHSYKFAATMQNTAIGDNPYLLRSYFGAGHNLLSQYYVDMWTLFFNETKTTIQP</sequence>
<dbReference type="InterPro" id="IPR023302">
    <property type="entry name" value="Pept_S9A_N"/>
</dbReference>
<dbReference type="InterPro" id="IPR051167">
    <property type="entry name" value="Prolyl_oligopep/macrocyclase"/>
</dbReference>
<keyword evidence="10" id="KW-1185">Reference proteome</keyword>
<dbReference type="InterPro" id="IPR002470">
    <property type="entry name" value="Peptidase_S9A"/>
</dbReference>
<evidence type="ECO:0000256" key="1">
    <source>
        <dbReference type="ARBA" id="ARBA00001070"/>
    </source>
</evidence>
<dbReference type="PRINTS" id="PR00862">
    <property type="entry name" value="PROLIGOPTASE"/>
</dbReference>
<keyword evidence="6" id="KW-0732">Signal</keyword>
<evidence type="ECO:0000259" key="8">
    <source>
        <dbReference type="Pfam" id="PF02897"/>
    </source>
</evidence>
<evidence type="ECO:0000259" key="7">
    <source>
        <dbReference type="Pfam" id="PF00326"/>
    </source>
</evidence>
<dbReference type="EMBL" id="CP024847">
    <property type="protein sequence ID" value="AUR52489.1"/>
    <property type="molecule type" value="Genomic_DNA"/>
</dbReference>
<dbReference type="InterPro" id="IPR029058">
    <property type="entry name" value="AB_hydrolase_fold"/>
</dbReference>
<evidence type="ECO:0000256" key="3">
    <source>
        <dbReference type="ARBA" id="ARBA00022670"/>
    </source>
</evidence>
<dbReference type="AlphaFoldDB" id="A0A2I7N7Q5"/>
<comment type="catalytic activity">
    <reaction evidence="1">
        <text>Hydrolysis of Pro-|-Xaa &gt;&gt; Ala-|-Xaa in oligopeptides.</text>
        <dbReference type="EC" id="3.4.21.26"/>
    </reaction>
</comment>
<evidence type="ECO:0000256" key="2">
    <source>
        <dbReference type="ARBA" id="ARBA00011897"/>
    </source>
</evidence>
<reference evidence="10" key="1">
    <citation type="submission" date="2017-11" db="EMBL/GenBank/DDBJ databases">
        <authorList>
            <person name="Chan K.G."/>
            <person name="Lee L.S."/>
        </authorList>
    </citation>
    <scope>NUCLEOTIDE SEQUENCE [LARGE SCALE GENOMIC DNA]</scope>
    <source>
        <strain evidence="10">DSM 100970</strain>
    </source>
</reference>
<name>A0A2I7N7Q5_9NEIS</name>
<proteinExistence type="predicted"/>
<feature type="signal peptide" evidence="6">
    <location>
        <begin position="1"/>
        <end position="20"/>
    </location>
</feature>
<dbReference type="GO" id="GO:0004252">
    <property type="term" value="F:serine-type endopeptidase activity"/>
    <property type="evidence" value="ECO:0007669"/>
    <property type="project" value="UniProtKB-EC"/>
</dbReference>
<accession>A0A2I7N7Q5</accession>
<dbReference type="SUPFAM" id="SSF50993">
    <property type="entry name" value="Peptidase/esterase 'gauge' domain"/>
    <property type="match status" value="1"/>
</dbReference>
<dbReference type="PANTHER" id="PTHR42881:SF2">
    <property type="entry name" value="PROLYL ENDOPEPTIDASE"/>
    <property type="match status" value="1"/>
</dbReference>
<evidence type="ECO:0000256" key="6">
    <source>
        <dbReference type="SAM" id="SignalP"/>
    </source>
</evidence>
<dbReference type="Pfam" id="PF00326">
    <property type="entry name" value="Peptidase_S9"/>
    <property type="match status" value="1"/>
</dbReference>
<dbReference type="Pfam" id="PF02897">
    <property type="entry name" value="Peptidase_S9_N"/>
    <property type="match status" value="1"/>
</dbReference>
<dbReference type="GO" id="GO:0070012">
    <property type="term" value="F:oligopeptidase activity"/>
    <property type="evidence" value="ECO:0007669"/>
    <property type="project" value="TreeGrafter"/>
</dbReference>
<evidence type="ECO:0000313" key="10">
    <source>
        <dbReference type="Proteomes" id="UP000236655"/>
    </source>
</evidence>
<evidence type="ECO:0000313" key="9">
    <source>
        <dbReference type="EMBL" id="AUR52489.1"/>
    </source>
</evidence>
<dbReference type="KEGG" id="nba:CUN60_09320"/>
<dbReference type="EC" id="3.4.21.26" evidence="2"/>
<organism evidence="9 10">
    <name type="scientific">Aquella oligotrophica</name>
    <dbReference type="NCBI Taxonomy" id="2067065"/>
    <lineage>
        <taxon>Bacteria</taxon>
        <taxon>Pseudomonadati</taxon>
        <taxon>Pseudomonadota</taxon>
        <taxon>Betaproteobacteria</taxon>
        <taxon>Neisseriales</taxon>
        <taxon>Neisseriaceae</taxon>
        <taxon>Aquella</taxon>
    </lineage>
</organism>
<feature type="chain" id="PRO_5014435228" description="prolyl oligopeptidase" evidence="6">
    <location>
        <begin position="21"/>
        <end position="740"/>
    </location>
</feature>
<evidence type="ECO:0000256" key="5">
    <source>
        <dbReference type="ARBA" id="ARBA00022825"/>
    </source>
</evidence>
<gene>
    <name evidence="9" type="ORF">CUN60_09320</name>
</gene>
<dbReference type="InterPro" id="IPR001375">
    <property type="entry name" value="Peptidase_S9_cat"/>
</dbReference>
<feature type="domain" description="Peptidase S9A N-terminal" evidence="8">
    <location>
        <begin position="40"/>
        <end position="464"/>
    </location>
</feature>
<dbReference type="PROSITE" id="PS51257">
    <property type="entry name" value="PROKAR_LIPOPROTEIN"/>
    <property type="match status" value="1"/>
</dbReference>
<dbReference type="OrthoDB" id="9801421at2"/>
<evidence type="ECO:0000256" key="4">
    <source>
        <dbReference type="ARBA" id="ARBA00022801"/>
    </source>
</evidence>
<keyword evidence="5" id="KW-0720">Serine protease</keyword>
<dbReference type="PANTHER" id="PTHR42881">
    <property type="entry name" value="PROLYL ENDOPEPTIDASE"/>
    <property type="match status" value="1"/>
</dbReference>
<dbReference type="GO" id="GO:0006508">
    <property type="term" value="P:proteolysis"/>
    <property type="evidence" value="ECO:0007669"/>
    <property type="project" value="UniProtKB-KW"/>
</dbReference>
<feature type="domain" description="Peptidase S9 prolyl oligopeptidase catalytic" evidence="7">
    <location>
        <begin position="529"/>
        <end position="720"/>
    </location>
</feature>
<dbReference type="Proteomes" id="UP000236655">
    <property type="component" value="Chromosome"/>
</dbReference>
<dbReference type="RefSeq" id="WP_102951780.1">
    <property type="nucleotide sequence ID" value="NZ_CP024847.1"/>
</dbReference>
<keyword evidence="4" id="KW-0378">Hydrolase</keyword>
<dbReference type="Gene3D" id="3.40.50.1820">
    <property type="entry name" value="alpha/beta hydrolase"/>
    <property type="match status" value="1"/>
</dbReference>
<keyword evidence="3" id="KW-0645">Protease</keyword>